<evidence type="ECO:0000256" key="7">
    <source>
        <dbReference type="ARBA" id="ARBA00022490"/>
    </source>
</evidence>
<dbReference type="Pfam" id="PF17759">
    <property type="entry name" value="tRNA_synthFbeta"/>
    <property type="match status" value="1"/>
</dbReference>
<feature type="non-terminal residue" evidence="20">
    <location>
        <position position="1"/>
    </location>
</feature>
<dbReference type="InterPro" id="IPR041616">
    <property type="entry name" value="PheRS_beta_core"/>
</dbReference>
<evidence type="ECO:0000259" key="19">
    <source>
        <dbReference type="PROSITE" id="PS51447"/>
    </source>
</evidence>
<dbReference type="GO" id="GO:0046872">
    <property type="term" value="F:metal ion binding"/>
    <property type="evidence" value="ECO:0007669"/>
    <property type="project" value="UniProtKB-KW"/>
</dbReference>
<dbReference type="InterPro" id="IPR005121">
    <property type="entry name" value="Fdx_antiC-bd"/>
</dbReference>
<sequence length="209" mass="22449">VGGYHQPLRLAALAAGSALPEQWGQADRAVDFYDVKADLEALFAPQHLEFAVVSHPALHPGRAASVKVDGRYVGVIGQLHPMWVESYELGAAPVVFEIELDAALARSLPAYNEVARFPIVSRDLALILDASVPSARVREVLMTSAPAIVKSLDVFDVYHGKGIEPGKRSLAFRVLMQDTHRTLEDSEVDGAMAAMLAGAESILGARLRG</sequence>
<evidence type="ECO:0000256" key="1">
    <source>
        <dbReference type="ARBA" id="ARBA00001946"/>
    </source>
</evidence>
<dbReference type="EC" id="6.1.1.20" evidence="5"/>
<dbReference type="GO" id="GO:0000049">
    <property type="term" value="F:tRNA binding"/>
    <property type="evidence" value="ECO:0007669"/>
    <property type="project" value="UniProtKB-KW"/>
</dbReference>
<evidence type="ECO:0000256" key="2">
    <source>
        <dbReference type="ARBA" id="ARBA00004496"/>
    </source>
</evidence>
<evidence type="ECO:0000256" key="15">
    <source>
        <dbReference type="ARBA" id="ARBA00022917"/>
    </source>
</evidence>
<dbReference type="Gene3D" id="3.30.930.10">
    <property type="entry name" value="Bira Bifunctional Protein, Domain 2"/>
    <property type="match status" value="1"/>
</dbReference>
<dbReference type="GO" id="GO:0005524">
    <property type="term" value="F:ATP binding"/>
    <property type="evidence" value="ECO:0007669"/>
    <property type="project" value="UniProtKB-KW"/>
</dbReference>
<keyword evidence="7" id="KW-0963">Cytoplasm</keyword>
<keyword evidence="9 20" id="KW-0436">Ligase</keyword>
<dbReference type="GO" id="GO:0006412">
    <property type="term" value="P:translation"/>
    <property type="evidence" value="ECO:0007669"/>
    <property type="project" value="UniProtKB-KW"/>
</dbReference>
<dbReference type="Proteomes" id="UP000599523">
    <property type="component" value="Unassembled WGS sequence"/>
</dbReference>
<evidence type="ECO:0000256" key="16">
    <source>
        <dbReference type="ARBA" id="ARBA00023146"/>
    </source>
</evidence>
<dbReference type="PROSITE" id="PS51447">
    <property type="entry name" value="FDX_ACB"/>
    <property type="match status" value="1"/>
</dbReference>
<accession>A0A972FCH8</accession>
<keyword evidence="10" id="KW-0479">Metal-binding</keyword>
<dbReference type="InterPro" id="IPR045864">
    <property type="entry name" value="aa-tRNA-synth_II/BPL/LPL"/>
</dbReference>
<dbReference type="Gene3D" id="3.30.70.380">
    <property type="entry name" value="Ferrodoxin-fold anticodon-binding domain"/>
    <property type="match status" value="1"/>
</dbReference>
<dbReference type="FunFam" id="3.30.70.380:FF:000001">
    <property type="entry name" value="Phenylalanine--tRNA ligase beta subunit"/>
    <property type="match status" value="1"/>
</dbReference>
<evidence type="ECO:0000256" key="11">
    <source>
        <dbReference type="ARBA" id="ARBA00022741"/>
    </source>
</evidence>
<keyword evidence="14" id="KW-0694">RNA-binding</keyword>
<dbReference type="GO" id="GO:0005737">
    <property type="term" value="C:cytoplasm"/>
    <property type="evidence" value="ECO:0007669"/>
    <property type="project" value="UniProtKB-SubCell"/>
</dbReference>
<comment type="subcellular location">
    <subcellularLocation>
        <location evidence="2">Cytoplasm</location>
    </subcellularLocation>
</comment>
<evidence type="ECO:0000256" key="6">
    <source>
        <dbReference type="ARBA" id="ARBA00017032"/>
    </source>
</evidence>
<comment type="subunit">
    <text evidence="4">Tetramer of two alpha and two beta subunits.</text>
</comment>
<dbReference type="InterPro" id="IPR036690">
    <property type="entry name" value="Fdx_antiC-bd_sf"/>
</dbReference>
<keyword evidence="8" id="KW-0820">tRNA-binding</keyword>
<dbReference type="Pfam" id="PF03147">
    <property type="entry name" value="FDX-ACB"/>
    <property type="match status" value="1"/>
</dbReference>
<evidence type="ECO:0000256" key="10">
    <source>
        <dbReference type="ARBA" id="ARBA00022723"/>
    </source>
</evidence>
<reference evidence="20" key="1">
    <citation type="submission" date="2019-12" db="EMBL/GenBank/DDBJ databases">
        <title>Comparative genomics gives insights into the taxonomy of the Azoarcus-Aromatoleum group and reveals separate origins of nif in the plant-associated Azoarcus and non-plant-associated Aromatoleum sub-groups.</title>
        <authorList>
            <person name="Lafos M."/>
            <person name="Maluk M."/>
            <person name="Batista M."/>
            <person name="Junghare M."/>
            <person name="Carmona M."/>
            <person name="Faoro H."/>
            <person name="Cruz L.M."/>
            <person name="Battistoni F."/>
            <person name="De Souza E."/>
            <person name="Pedrosa F."/>
            <person name="Chen W.-M."/>
            <person name="Poole P.S."/>
            <person name="Dixon R.A."/>
            <person name="James E.K."/>
        </authorList>
    </citation>
    <scope>NUCLEOTIDE SEQUENCE</scope>
    <source>
        <strain evidence="20">NSC3</strain>
    </source>
</reference>
<feature type="domain" description="FDX-ACB" evidence="19">
    <location>
        <begin position="115"/>
        <end position="208"/>
    </location>
</feature>
<organism evidence="20 21">
    <name type="scientific">Azoarcus taiwanensis</name>
    <dbReference type="NCBI Taxonomy" id="666964"/>
    <lineage>
        <taxon>Bacteria</taxon>
        <taxon>Pseudomonadati</taxon>
        <taxon>Pseudomonadota</taxon>
        <taxon>Betaproteobacteria</taxon>
        <taxon>Rhodocyclales</taxon>
        <taxon>Zoogloeaceae</taxon>
        <taxon>Azoarcus</taxon>
    </lineage>
</organism>
<evidence type="ECO:0000256" key="8">
    <source>
        <dbReference type="ARBA" id="ARBA00022555"/>
    </source>
</evidence>
<keyword evidence="16" id="KW-0030">Aminoacyl-tRNA synthetase</keyword>
<dbReference type="AlphaFoldDB" id="A0A972FCH8"/>
<proteinExistence type="inferred from homology"/>
<evidence type="ECO:0000256" key="13">
    <source>
        <dbReference type="ARBA" id="ARBA00022842"/>
    </source>
</evidence>
<evidence type="ECO:0000256" key="17">
    <source>
        <dbReference type="ARBA" id="ARBA00033189"/>
    </source>
</evidence>
<evidence type="ECO:0000256" key="14">
    <source>
        <dbReference type="ARBA" id="ARBA00022884"/>
    </source>
</evidence>
<comment type="caution">
    <text evidence="20">The sequence shown here is derived from an EMBL/GenBank/DDBJ whole genome shotgun (WGS) entry which is preliminary data.</text>
</comment>
<evidence type="ECO:0000256" key="9">
    <source>
        <dbReference type="ARBA" id="ARBA00022598"/>
    </source>
</evidence>
<keyword evidence="15" id="KW-0648">Protein biosynthesis</keyword>
<evidence type="ECO:0000256" key="5">
    <source>
        <dbReference type="ARBA" id="ARBA00012814"/>
    </source>
</evidence>
<evidence type="ECO:0000313" key="21">
    <source>
        <dbReference type="Proteomes" id="UP000599523"/>
    </source>
</evidence>
<comment type="similarity">
    <text evidence="3">Belongs to the phenylalanyl-tRNA synthetase beta subunit family. Type 1 subfamily.</text>
</comment>
<gene>
    <name evidence="20" type="ORF">GPA21_14665</name>
</gene>
<dbReference type="SUPFAM" id="SSF55681">
    <property type="entry name" value="Class II aaRS and biotin synthetases"/>
    <property type="match status" value="1"/>
</dbReference>
<evidence type="ECO:0000256" key="12">
    <source>
        <dbReference type="ARBA" id="ARBA00022840"/>
    </source>
</evidence>
<dbReference type="EMBL" id="WTVM01000101">
    <property type="protein sequence ID" value="NMG04199.1"/>
    <property type="molecule type" value="Genomic_DNA"/>
</dbReference>
<evidence type="ECO:0000313" key="20">
    <source>
        <dbReference type="EMBL" id="NMG04199.1"/>
    </source>
</evidence>
<comment type="catalytic activity">
    <reaction evidence="18">
        <text>tRNA(Phe) + L-phenylalanine + ATP = L-phenylalanyl-tRNA(Phe) + AMP + diphosphate + H(+)</text>
        <dbReference type="Rhea" id="RHEA:19413"/>
        <dbReference type="Rhea" id="RHEA-COMP:9668"/>
        <dbReference type="Rhea" id="RHEA-COMP:9699"/>
        <dbReference type="ChEBI" id="CHEBI:15378"/>
        <dbReference type="ChEBI" id="CHEBI:30616"/>
        <dbReference type="ChEBI" id="CHEBI:33019"/>
        <dbReference type="ChEBI" id="CHEBI:58095"/>
        <dbReference type="ChEBI" id="CHEBI:78442"/>
        <dbReference type="ChEBI" id="CHEBI:78531"/>
        <dbReference type="ChEBI" id="CHEBI:456215"/>
        <dbReference type="EC" id="6.1.1.20"/>
    </reaction>
</comment>
<keyword evidence="12" id="KW-0067">ATP-binding</keyword>
<evidence type="ECO:0000256" key="18">
    <source>
        <dbReference type="ARBA" id="ARBA00049255"/>
    </source>
</evidence>
<dbReference type="GO" id="GO:0004826">
    <property type="term" value="F:phenylalanine-tRNA ligase activity"/>
    <property type="evidence" value="ECO:0007669"/>
    <property type="project" value="UniProtKB-EC"/>
</dbReference>
<evidence type="ECO:0000256" key="4">
    <source>
        <dbReference type="ARBA" id="ARBA00011209"/>
    </source>
</evidence>
<comment type="cofactor">
    <cofactor evidence="1">
        <name>Mg(2+)</name>
        <dbReference type="ChEBI" id="CHEBI:18420"/>
    </cofactor>
</comment>
<protein>
    <recommendedName>
        <fullName evidence="6">Phenylalanine--tRNA ligase beta subunit</fullName>
        <ecNumber evidence="5">6.1.1.20</ecNumber>
    </recommendedName>
    <alternativeName>
        <fullName evidence="17">Phenylalanyl-tRNA synthetase beta subunit</fullName>
    </alternativeName>
</protein>
<keyword evidence="21" id="KW-1185">Reference proteome</keyword>
<keyword evidence="11" id="KW-0547">Nucleotide-binding</keyword>
<name>A0A972FCH8_9RHOO</name>
<keyword evidence="13" id="KW-0460">Magnesium</keyword>
<evidence type="ECO:0000256" key="3">
    <source>
        <dbReference type="ARBA" id="ARBA00008653"/>
    </source>
</evidence>
<dbReference type="SMART" id="SM00896">
    <property type="entry name" value="FDX-ACB"/>
    <property type="match status" value="1"/>
</dbReference>
<dbReference type="SUPFAM" id="SSF54991">
    <property type="entry name" value="Anticodon-binding domain of PheRS"/>
    <property type="match status" value="1"/>
</dbReference>